<organism evidence="2">
    <name type="scientific">Phytophthora nicotianae</name>
    <name type="common">Potato buckeye rot agent</name>
    <name type="synonym">Phytophthora parasitica</name>
    <dbReference type="NCBI Taxonomy" id="4792"/>
    <lineage>
        <taxon>Eukaryota</taxon>
        <taxon>Sar</taxon>
        <taxon>Stramenopiles</taxon>
        <taxon>Oomycota</taxon>
        <taxon>Peronosporomycetes</taxon>
        <taxon>Peronosporales</taxon>
        <taxon>Peronosporaceae</taxon>
        <taxon>Phytophthora</taxon>
    </lineage>
</organism>
<sequence>MAKLEGLANGVTRNKTRKRNKRKKRLSFVNVNMTNNVPSVDTSLCWNYFTRRRPRKRLNPSAPVRVNVVRIW</sequence>
<accession>W2P791</accession>
<gene>
    <name evidence="2" type="ORF">L914_00265</name>
</gene>
<name>W2P791_PHYNI</name>
<reference evidence="2" key="1">
    <citation type="submission" date="2013-11" db="EMBL/GenBank/DDBJ databases">
        <title>The Genome Sequence of Phytophthora parasitica IAC_01/95.</title>
        <authorList>
            <consortium name="The Broad Institute Genomics Platform"/>
            <person name="Russ C."/>
            <person name="Tyler B."/>
            <person name="Panabieres F."/>
            <person name="Shan W."/>
            <person name="Tripathy S."/>
            <person name="Grunwald N."/>
            <person name="Machado M."/>
            <person name="Johnson C.S."/>
            <person name="Arredondo F."/>
            <person name="Hong C."/>
            <person name="Coffey M."/>
            <person name="Young S.K."/>
            <person name="Zeng Q."/>
            <person name="Gargeya S."/>
            <person name="Fitzgerald M."/>
            <person name="Abouelleil A."/>
            <person name="Alvarado L."/>
            <person name="Chapman S.B."/>
            <person name="Gainer-Dewar J."/>
            <person name="Goldberg J."/>
            <person name="Griggs A."/>
            <person name="Gujja S."/>
            <person name="Hansen M."/>
            <person name="Howarth C."/>
            <person name="Imamovic A."/>
            <person name="Ireland A."/>
            <person name="Larimer J."/>
            <person name="McCowan C."/>
            <person name="Murphy C."/>
            <person name="Pearson M."/>
            <person name="Poon T.W."/>
            <person name="Priest M."/>
            <person name="Roberts A."/>
            <person name="Saif S."/>
            <person name="Shea T."/>
            <person name="Sykes S."/>
            <person name="Wortman J."/>
            <person name="Nusbaum C."/>
            <person name="Birren B."/>
        </authorList>
    </citation>
    <scope>NUCLEOTIDE SEQUENCE [LARGE SCALE GENOMIC DNA]</scope>
    <source>
        <strain evidence="2">IAC_01/95</strain>
    </source>
</reference>
<dbReference type="EMBL" id="KI690406">
    <property type="protein sequence ID" value="ETM56832.1"/>
    <property type="molecule type" value="Genomic_DNA"/>
</dbReference>
<evidence type="ECO:0000313" key="2">
    <source>
        <dbReference type="EMBL" id="ETM56832.1"/>
    </source>
</evidence>
<feature type="compositionally biased region" description="Basic residues" evidence="1">
    <location>
        <begin position="14"/>
        <end position="24"/>
    </location>
</feature>
<dbReference type="AlphaFoldDB" id="W2P791"/>
<evidence type="ECO:0000256" key="1">
    <source>
        <dbReference type="SAM" id="MobiDB-lite"/>
    </source>
</evidence>
<feature type="region of interest" description="Disordered" evidence="1">
    <location>
        <begin position="1"/>
        <end position="24"/>
    </location>
</feature>
<proteinExistence type="predicted"/>
<dbReference type="Proteomes" id="UP000054532">
    <property type="component" value="Unassembled WGS sequence"/>
</dbReference>
<protein>
    <submittedName>
        <fullName evidence="2">Uncharacterized protein</fullName>
    </submittedName>
</protein>